<gene>
    <name evidence="1" type="ORF">BN873_p10022</name>
</gene>
<evidence type="ECO:0000313" key="2">
    <source>
        <dbReference type="Proteomes" id="UP000035760"/>
    </source>
</evidence>
<dbReference type="Proteomes" id="UP000035760">
    <property type="component" value="Unassembled WGS sequence"/>
</dbReference>
<protein>
    <submittedName>
        <fullName evidence="1">Uncharacterized protein</fullName>
    </submittedName>
</protein>
<name>W6MEG6_9GAMM</name>
<comment type="caution">
    <text evidence="1">The sequence shown here is derived from an EMBL/GenBank/DDBJ whole genome shotgun (WGS) entry which is preliminary data.</text>
</comment>
<reference evidence="1" key="2">
    <citation type="submission" date="2014-03" db="EMBL/GenBank/DDBJ databases">
        <title>Candidatus Competibacter-lineage genomes retrieved from metagenomes reveal functional metabolic diversity.</title>
        <authorList>
            <person name="McIlroy S.J."/>
            <person name="Albertsen M."/>
            <person name="Andresen E.K."/>
            <person name="Saunders A.M."/>
            <person name="Kristiansen R."/>
            <person name="Stokholm-Bjerregaard M."/>
            <person name="Nielsen K.L."/>
            <person name="Nielsen P.H."/>
        </authorList>
    </citation>
    <scope>NUCLEOTIDE SEQUENCE</scope>
    <source>
        <strain evidence="1">Run_A_D11</strain>
    </source>
</reference>
<proteinExistence type="predicted"/>
<evidence type="ECO:0000313" key="1">
    <source>
        <dbReference type="EMBL" id="CDI04578.1"/>
    </source>
</evidence>
<keyword evidence="2" id="KW-1185">Reference proteome</keyword>
<organism evidence="1 2">
    <name type="scientific">Candidatus Competibacter denitrificans Run_A_D11</name>
    <dbReference type="NCBI Taxonomy" id="1400863"/>
    <lineage>
        <taxon>Bacteria</taxon>
        <taxon>Pseudomonadati</taxon>
        <taxon>Pseudomonadota</taxon>
        <taxon>Gammaproteobacteria</taxon>
        <taxon>Candidatus Competibacteraceae</taxon>
        <taxon>Candidatus Competibacter</taxon>
    </lineage>
</organism>
<reference evidence="1" key="1">
    <citation type="submission" date="2013-07" db="EMBL/GenBank/DDBJ databases">
        <authorList>
            <person name="McIlroy S."/>
        </authorList>
    </citation>
    <scope>NUCLEOTIDE SEQUENCE [LARGE SCALE GENOMIC DNA]</scope>
    <source>
        <strain evidence="1">Run_A_D11</strain>
    </source>
</reference>
<accession>W6MEG6</accession>
<dbReference type="AlphaFoldDB" id="W6MEG6"/>
<dbReference type="RefSeq" id="WP_139031774.1">
    <property type="nucleotide sequence ID" value="NZ_CBTJ020000113.1"/>
</dbReference>
<sequence>MSALADYVVWGDIDRFDASFNRLPGLKAEAVHPRRPPITVLSRWGSLIPGEGLGAFPAFWRPPRRKTSFVMLGVLLGGAARHPAHALHAGGASLLYRALFSRQAAVVEQERPDAAACPSSALN</sequence>
<dbReference type="EMBL" id="CBTJ020000113">
    <property type="protein sequence ID" value="CDI04578.1"/>
    <property type="molecule type" value="Genomic_DNA"/>
</dbReference>